<feature type="transmembrane region" description="Helical" evidence="8">
    <location>
        <begin position="94"/>
        <end position="112"/>
    </location>
</feature>
<keyword evidence="3 8" id="KW-0813">Transport</keyword>
<dbReference type="RefSeq" id="WP_099649186.1">
    <property type="nucleotide sequence ID" value="NZ_CAJGAB010000049.1"/>
</dbReference>
<feature type="transmembrane region" description="Helical" evidence="8">
    <location>
        <begin position="254"/>
        <end position="274"/>
    </location>
</feature>
<dbReference type="InterPro" id="IPR000515">
    <property type="entry name" value="MetI-like"/>
</dbReference>
<dbReference type="GO" id="GO:0055085">
    <property type="term" value="P:transmembrane transport"/>
    <property type="evidence" value="ECO:0007669"/>
    <property type="project" value="InterPro"/>
</dbReference>
<keyword evidence="5 8" id="KW-0812">Transmembrane</keyword>
<dbReference type="InterPro" id="IPR035906">
    <property type="entry name" value="MetI-like_sf"/>
</dbReference>
<feature type="transmembrane region" description="Helical" evidence="8">
    <location>
        <begin position="12"/>
        <end position="37"/>
    </location>
</feature>
<feature type="domain" description="ABC transmembrane type-1" evidence="9">
    <location>
        <begin position="65"/>
        <end position="270"/>
    </location>
</feature>
<gene>
    <name evidence="10" type="ORF">PYTT13_11525</name>
</gene>
<dbReference type="GeneID" id="78898295"/>
<feature type="transmembrane region" description="Helical" evidence="8">
    <location>
        <begin position="201"/>
        <end position="222"/>
    </location>
</feature>
<dbReference type="EMBL" id="CP024422">
    <property type="protein sequence ID" value="ATQ56376.1"/>
    <property type="molecule type" value="Genomic_DNA"/>
</dbReference>
<accession>A0A2D2C1K2</accession>
<evidence type="ECO:0000313" key="10">
    <source>
        <dbReference type="EMBL" id="ATQ56376.1"/>
    </source>
</evidence>
<organism evidence="10 11">
    <name type="scientific">Paracoccus yeei</name>
    <dbReference type="NCBI Taxonomy" id="147645"/>
    <lineage>
        <taxon>Bacteria</taxon>
        <taxon>Pseudomonadati</taxon>
        <taxon>Pseudomonadota</taxon>
        <taxon>Alphaproteobacteria</taxon>
        <taxon>Rhodobacterales</taxon>
        <taxon>Paracoccaceae</taxon>
        <taxon>Paracoccus</taxon>
    </lineage>
</organism>
<comment type="similarity">
    <text evidence="2">Belongs to the binding-protein-dependent transport system permease family. CysTW subfamily.</text>
</comment>
<evidence type="ECO:0000313" key="11">
    <source>
        <dbReference type="Proteomes" id="UP000229314"/>
    </source>
</evidence>
<evidence type="ECO:0000256" key="3">
    <source>
        <dbReference type="ARBA" id="ARBA00022448"/>
    </source>
</evidence>
<feature type="transmembrane region" description="Helical" evidence="8">
    <location>
        <begin position="69"/>
        <end position="87"/>
    </location>
</feature>
<keyword evidence="7 8" id="KW-0472">Membrane</keyword>
<feature type="transmembrane region" description="Helical" evidence="8">
    <location>
        <begin position="147"/>
        <end position="166"/>
    </location>
</feature>
<dbReference type="CDD" id="cd06261">
    <property type="entry name" value="TM_PBP2"/>
    <property type="match status" value="1"/>
</dbReference>
<name>A0A2D2C1K2_9RHOB</name>
<dbReference type="PANTHER" id="PTHR42929:SF1">
    <property type="entry name" value="INNER MEMBRANE ABC TRANSPORTER PERMEASE PROTEIN YDCU-RELATED"/>
    <property type="match status" value="1"/>
</dbReference>
<dbReference type="PROSITE" id="PS50928">
    <property type="entry name" value="ABC_TM1"/>
    <property type="match status" value="1"/>
</dbReference>
<protein>
    <submittedName>
        <fullName evidence="10">Spermidine/putrescine ABC transporter permease</fullName>
    </submittedName>
</protein>
<dbReference type="AlphaFoldDB" id="A0A2D2C1K2"/>
<evidence type="ECO:0000256" key="6">
    <source>
        <dbReference type="ARBA" id="ARBA00022989"/>
    </source>
</evidence>
<sequence length="284" mass="31207">MERLERRLGFLSALPIMALLTLSFVMPLLVVAGFAIMPQKVFSLAHLPDFSSFRVIIEQGYYRSLLRSLGLAFLTTTILFVICWPLAYGMAKVFGRFTLVITLAVVMLLFVSENVRLFGWNLTLMKGGLLEGHMRAWFGTGLESPLYGWPVIVFGMVYVYLPFMLFPLAQGISLVPDDARLAAADLGAGRWRILFQIEMPLAAPGIMVGCLLTFVLSAGAIAEAKLLGGRSVVVLTDDVESAFTFGQNWPLGSALSLMLIVIVALLALVPISRIDLDTLMGRKR</sequence>
<keyword evidence="4" id="KW-1003">Cell membrane</keyword>
<evidence type="ECO:0000256" key="1">
    <source>
        <dbReference type="ARBA" id="ARBA00004651"/>
    </source>
</evidence>
<dbReference type="Proteomes" id="UP000229314">
    <property type="component" value="Chromosome"/>
</dbReference>
<evidence type="ECO:0000256" key="2">
    <source>
        <dbReference type="ARBA" id="ARBA00007069"/>
    </source>
</evidence>
<keyword evidence="6 8" id="KW-1133">Transmembrane helix</keyword>
<evidence type="ECO:0000256" key="4">
    <source>
        <dbReference type="ARBA" id="ARBA00022475"/>
    </source>
</evidence>
<evidence type="ECO:0000259" key="9">
    <source>
        <dbReference type="PROSITE" id="PS50928"/>
    </source>
</evidence>
<dbReference type="Gene3D" id="1.10.3720.10">
    <property type="entry name" value="MetI-like"/>
    <property type="match status" value="1"/>
</dbReference>
<dbReference type="SUPFAM" id="SSF161098">
    <property type="entry name" value="MetI-like"/>
    <property type="match status" value="1"/>
</dbReference>
<dbReference type="GO" id="GO:0005886">
    <property type="term" value="C:plasma membrane"/>
    <property type="evidence" value="ECO:0007669"/>
    <property type="project" value="UniProtKB-SubCell"/>
</dbReference>
<comment type="subcellular location">
    <subcellularLocation>
        <location evidence="1 8">Cell membrane</location>
        <topology evidence="1 8">Multi-pass membrane protein</topology>
    </subcellularLocation>
</comment>
<reference evidence="10 11" key="1">
    <citation type="submission" date="2017-10" db="EMBL/GenBank/DDBJ databases">
        <title>Complete genome sequence of Paracoccus yeei TT13 isolated from human skin.</title>
        <authorList>
            <person name="Lee K."/>
            <person name="Lim J.Y."/>
            <person name="Hwang I."/>
        </authorList>
    </citation>
    <scope>NUCLEOTIDE SEQUENCE [LARGE SCALE GENOMIC DNA]</scope>
    <source>
        <strain evidence="10 11">TT13</strain>
    </source>
</reference>
<evidence type="ECO:0000256" key="7">
    <source>
        <dbReference type="ARBA" id="ARBA00023136"/>
    </source>
</evidence>
<evidence type="ECO:0000256" key="8">
    <source>
        <dbReference type="RuleBase" id="RU363032"/>
    </source>
</evidence>
<dbReference type="Pfam" id="PF00528">
    <property type="entry name" value="BPD_transp_1"/>
    <property type="match status" value="1"/>
</dbReference>
<dbReference type="PANTHER" id="PTHR42929">
    <property type="entry name" value="INNER MEMBRANE ABC TRANSPORTER PERMEASE PROTEIN YDCU-RELATED-RELATED"/>
    <property type="match status" value="1"/>
</dbReference>
<evidence type="ECO:0000256" key="5">
    <source>
        <dbReference type="ARBA" id="ARBA00022692"/>
    </source>
</evidence>
<proteinExistence type="inferred from homology"/>